<dbReference type="SUPFAM" id="SSF46689">
    <property type="entry name" value="Homeodomain-like"/>
    <property type="match status" value="1"/>
</dbReference>
<dbReference type="PANTHER" id="PTHR43479">
    <property type="entry name" value="ACREF/ENVCD OPERON REPRESSOR-RELATED"/>
    <property type="match status" value="1"/>
</dbReference>
<dbReference type="KEGG" id="cly:Celly_1430"/>
<dbReference type="Gene3D" id="1.10.357.10">
    <property type="entry name" value="Tetracycline Repressor, domain 2"/>
    <property type="match status" value="1"/>
</dbReference>
<dbReference type="PROSITE" id="PS50977">
    <property type="entry name" value="HTH_TETR_2"/>
    <property type="match status" value="1"/>
</dbReference>
<dbReference type="InterPro" id="IPR050624">
    <property type="entry name" value="HTH-type_Tx_Regulator"/>
</dbReference>
<protein>
    <submittedName>
        <fullName evidence="4">Transcriptional regulator, TetR family</fullName>
    </submittedName>
</protein>
<dbReference type="EMBL" id="CP002534">
    <property type="protein sequence ID" value="ADY29255.1"/>
    <property type="molecule type" value="Genomic_DNA"/>
</dbReference>
<keyword evidence="1 2" id="KW-0238">DNA-binding</keyword>
<keyword evidence="5" id="KW-1185">Reference proteome</keyword>
<dbReference type="eggNOG" id="COG1309">
    <property type="taxonomic scope" value="Bacteria"/>
</dbReference>
<dbReference type="HOGENOM" id="CLU_069356_12_9_10"/>
<dbReference type="InterPro" id="IPR001647">
    <property type="entry name" value="HTH_TetR"/>
</dbReference>
<name>F0RHZ3_CELLC</name>
<feature type="domain" description="HTH tetR-type" evidence="3">
    <location>
        <begin position="1"/>
        <end position="61"/>
    </location>
</feature>
<evidence type="ECO:0000259" key="3">
    <source>
        <dbReference type="PROSITE" id="PS50977"/>
    </source>
</evidence>
<evidence type="ECO:0000313" key="5">
    <source>
        <dbReference type="Proteomes" id="UP000007487"/>
    </source>
</evidence>
<dbReference type="PRINTS" id="PR00455">
    <property type="entry name" value="HTHTETR"/>
</dbReference>
<dbReference type="OrthoDB" id="6430772at2"/>
<organism evidence="4 5">
    <name type="scientific">Cellulophaga lytica (strain ATCC 23178 / DSM 7489 / JCM 8516 / NBRC 14961 / NCIMB 1423 / VKM B-1433 / Cy l20)</name>
    <dbReference type="NCBI Taxonomy" id="867900"/>
    <lineage>
        <taxon>Bacteria</taxon>
        <taxon>Pseudomonadati</taxon>
        <taxon>Bacteroidota</taxon>
        <taxon>Flavobacteriia</taxon>
        <taxon>Flavobacteriales</taxon>
        <taxon>Flavobacteriaceae</taxon>
        <taxon>Cellulophaga</taxon>
    </lineage>
</organism>
<feature type="DNA-binding region" description="H-T-H motif" evidence="2">
    <location>
        <begin position="24"/>
        <end position="43"/>
    </location>
</feature>
<proteinExistence type="predicted"/>
<dbReference type="STRING" id="867900.Celly_1430"/>
<sequence length="183" mass="20772">MNKKETILKAALELLVENGIHATPVSAIAKKANTGMGTIYNYFESKEALINAIYVAIKEEEKKVLDTVFNNDLPVKIQFEKYYTIVIEFFTKNKLYFGFMDQLQASPIITNESKSVGYNAIEGAISLLIKGKNEHIIKNIDNDELLQFIGGSILSYLRWINLPDHNNKSLKNQITLVWDAIKE</sequence>
<dbReference type="RefSeq" id="WP_013621002.1">
    <property type="nucleotide sequence ID" value="NC_015167.1"/>
</dbReference>
<dbReference type="AlphaFoldDB" id="F0RHZ3"/>
<accession>F0RHZ3</accession>
<reference evidence="4 5" key="1">
    <citation type="journal article" date="2011" name="Stand. Genomic Sci.">
        <title>Complete genome sequence of Cellulophaga lytica type strain (LIM- 21).</title>
        <authorList>
            <person name="Pati A."/>
            <person name="Abt B."/>
            <person name="Teshima H."/>
            <person name="Nolan M."/>
            <person name="Lapidus A."/>
            <person name="Lucas S."/>
            <person name="Hammon N."/>
            <person name="Deshpande S."/>
            <person name="Cheng J.F."/>
            <person name="Tapia R."/>
            <person name="Han C."/>
            <person name="Goodwin L."/>
            <person name="Pitluck S."/>
            <person name="Liolios K."/>
            <person name="Pagani I."/>
            <person name="Mavromatis K."/>
            <person name="Ovchinikova G."/>
            <person name="Chen A."/>
            <person name="Palaniappan K."/>
            <person name="Land M."/>
            <person name="Hauser L."/>
            <person name="Jeffries C.D."/>
            <person name="Detter J.C."/>
            <person name="Brambilla E.M."/>
            <person name="Kannan K.P."/>
            <person name="Rohde M."/>
            <person name="Spring S."/>
            <person name="Goker M."/>
            <person name="Woyke T."/>
            <person name="Bristow J."/>
            <person name="Eisen J.A."/>
            <person name="Markowitz V."/>
            <person name="Hugenholtz P."/>
            <person name="Kyrpides N.C."/>
            <person name="Klenk H.P."/>
            <person name="Ivanova N."/>
        </authorList>
    </citation>
    <scope>NUCLEOTIDE SEQUENCE [LARGE SCALE GENOMIC DNA]</scope>
    <source>
        <strain evidence="5">ATCC 23178 / DSM 7489 / JCM 8516 / NBRC 14961 / NCIMB 1423 / VKM B-1433 / Cy l20</strain>
    </source>
</reference>
<dbReference type="GO" id="GO:0003677">
    <property type="term" value="F:DNA binding"/>
    <property type="evidence" value="ECO:0007669"/>
    <property type="project" value="UniProtKB-UniRule"/>
</dbReference>
<evidence type="ECO:0000256" key="2">
    <source>
        <dbReference type="PROSITE-ProRule" id="PRU00335"/>
    </source>
</evidence>
<dbReference type="Pfam" id="PF00440">
    <property type="entry name" value="TetR_N"/>
    <property type="match status" value="1"/>
</dbReference>
<evidence type="ECO:0000256" key="1">
    <source>
        <dbReference type="ARBA" id="ARBA00023125"/>
    </source>
</evidence>
<dbReference type="PANTHER" id="PTHR43479:SF11">
    <property type="entry name" value="ACREF_ENVCD OPERON REPRESSOR-RELATED"/>
    <property type="match status" value="1"/>
</dbReference>
<evidence type="ECO:0000313" key="4">
    <source>
        <dbReference type="EMBL" id="ADY29255.1"/>
    </source>
</evidence>
<dbReference type="Proteomes" id="UP000007487">
    <property type="component" value="Chromosome"/>
</dbReference>
<dbReference type="InterPro" id="IPR009057">
    <property type="entry name" value="Homeodomain-like_sf"/>
</dbReference>
<gene>
    <name evidence="4" type="ordered locus">Celly_1430</name>
</gene>